<dbReference type="InterPro" id="IPR011010">
    <property type="entry name" value="DNA_brk_join_enz"/>
</dbReference>
<dbReference type="InterPro" id="IPR044068">
    <property type="entry name" value="CB"/>
</dbReference>
<dbReference type="Pfam" id="PF13495">
    <property type="entry name" value="Phage_int_SAM_4"/>
    <property type="match status" value="1"/>
</dbReference>
<dbReference type="PANTHER" id="PTHR30349">
    <property type="entry name" value="PHAGE INTEGRASE-RELATED"/>
    <property type="match status" value="1"/>
</dbReference>
<comment type="similarity">
    <text evidence="1">Belongs to the 'phage' integrase family.</text>
</comment>
<dbReference type="InterPro" id="IPR004107">
    <property type="entry name" value="Integrase_SAM-like_N"/>
</dbReference>
<keyword evidence="2" id="KW-0229">DNA integration</keyword>
<evidence type="ECO:0000259" key="7">
    <source>
        <dbReference type="PROSITE" id="PS51900"/>
    </source>
</evidence>
<protein>
    <submittedName>
        <fullName evidence="8">Integrase</fullName>
    </submittedName>
</protein>
<reference evidence="8 9" key="1">
    <citation type="journal article" date="2018" name="Aquat. Microb. Ecol.">
        <title>Gammaproteobacterial methanotrophs dominate.</title>
        <authorList>
            <person name="Rissanen A.J."/>
            <person name="Saarenheimo J."/>
            <person name="Tiirola M."/>
            <person name="Peura S."/>
            <person name="Aalto S.L."/>
            <person name="Karvinen A."/>
            <person name="Nykanen H."/>
        </authorList>
    </citation>
    <scope>NUCLEOTIDE SEQUENCE [LARGE SCALE GENOMIC DNA]</scope>
    <source>
        <strain evidence="8">AMbin10</strain>
    </source>
</reference>
<dbReference type="InterPro" id="IPR050090">
    <property type="entry name" value="Tyrosine_recombinase_XerCD"/>
</dbReference>
<evidence type="ECO:0000256" key="4">
    <source>
        <dbReference type="ARBA" id="ARBA00023172"/>
    </source>
</evidence>
<name>A0A2W4QHR3_9GAMM</name>
<dbReference type="Gene3D" id="1.10.150.130">
    <property type="match status" value="1"/>
</dbReference>
<dbReference type="InterPro" id="IPR002104">
    <property type="entry name" value="Integrase_catalytic"/>
</dbReference>
<evidence type="ECO:0000313" key="8">
    <source>
        <dbReference type="EMBL" id="PZN70776.1"/>
    </source>
</evidence>
<sequence>MSPLRQQMHDAMLVRGLALRTRETYIEAVAKLARFYPAGPELLTPGQVEAWLLHLVRDRKLSFSTVNQAASACRFLYGEVLKRDLAVFPVPMAKTPQRQPEILGRAELAALFAAADSPKGRALLHTAYAAGLRVSELCALQVGDIDSQPDRQCLRVRAGKGGKDRYTLLPPTLLETLRLYWRAYRPPTWLFPNREGSGPMDIKGAQRRYAQARDRAGIVKSGGIHTLRHCFATHLLEAGVDLVTVQRLPGHHQVSTTSFYLHMASTQWRPPATANPLDLLAALPKLH</sequence>
<evidence type="ECO:0000313" key="9">
    <source>
        <dbReference type="Proteomes" id="UP000249396"/>
    </source>
</evidence>
<dbReference type="EMBL" id="QJPH01000543">
    <property type="protein sequence ID" value="PZN70776.1"/>
    <property type="molecule type" value="Genomic_DNA"/>
</dbReference>
<dbReference type="Pfam" id="PF00589">
    <property type="entry name" value="Phage_integrase"/>
    <property type="match status" value="1"/>
</dbReference>
<dbReference type="GO" id="GO:0015074">
    <property type="term" value="P:DNA integration"/>
    <property type="evidence" value="ECO:0007669"/>
    <property type="project" value="UniProtKB-KW"/>
</dbReference>
<dbReference type="GO" id="GO:0006310">
    <property type="term" value="P:DNA recombination"/>
    <property type="evidence" value="ECO:0007669"/>
    <property type="project" value="UniProtKB-KW"/>
</dbReference>
<dbReference type="PANTHER" id="PTHR30349:SF64">
    <property type="entry name" value="PROPHAGE INTEGRASE INTD-RELATED"/>
    <property type="match status" value="1"/>
</dbReference>
<evidence type="ECO:0000256" key="2">
    <source>
        <dbReference type="ARBA" id="ARBA00022908"/>
    </source>
</evidence>
<dbReference type="InterPro" id="IPR013762">
    <property type="entry name" value="Integrase-like_cat_sf"/>
</dbReference>
<dbReference type="PROSITE" id="PS51898">
    <property type="entry name" value="TYR_RECOMBINASE"/>
    <property type="match status" value="1"/>
</dbReference>
<dbReference type="SUPFAM" id="SSF56349">
    <property type="entry name" value="DNA breaking-rejoining enzymes"/>
    <property type="match status" value="1"/>
</dbReference>
<evidence type="ECO:0000256" key="1">
    <source>
        <dbReference type="ARBA" id="ARBA00008857"/>
    </source>
</evidence>
<dbReference type="Gene3D" id="1.10.443.10">
    <property type="entry name" value="Intergrase catalytic core"/>
    <property type="match status" value="1"/>
</dbReference>
<dbReference type="GO" id="GO:0003677">
    <property type="term" value="F:DNA binding"/>
    <property type="evidence" value="ECO:0007669"/>
    <property type="project" value="UniProtKB-UniRule"/>
</dbReference>
<keyword evidence="4" id="KW-0233">DNA recombination</keyword>
<dbReference type="PROSITE" id="PS51900">
    <property type="entry name" value="CB"/>
    <property type="match status" value="1"/>
</dbReference>
<dbReference type="Proteomes" id="UP000249396">
    <property type="component" value="Unassembled WGS sequence"/>
</dbReference>
<gene>
    <name evidence="8" type="ORF">DM484_27870</name>
</gene>
<keyword evidence="3 5" id="KW-0238">DNA-binding</keyword>
<evidence type="ECO:0000259" key="6">
    <source>
        <dbReference type="PROSITE" id="PS51898"/>
    </source>
</evidence>
<dbReference type="AlphaFoldDB" id="A0A2W4QHR3"/>
<dbReference type="InterPro" id="IPR010998">
    <property type="entry name" value="Integrase_recombinase_N"/>
</dbReference>
<feature type="domain" description="Tyr recombinase" evidence="6">
    <location>
        <begin position="98"/>
        <end position="273"/>
    </location>
</feature>
<evidence type="ECO:0000256" key="3">
    <source>
        <dbReference type="ARBA" id="ARBA00023125"/>
    </source>
</evidence>
<feature type="domain" description="Core-binding (CB)" evidence="7">
    <location>
        <begin position="1"/>
        <end position="81"/>
    </location>
</feature>
<proteinExistence type="inferred from homology"/>
<organism evidence="8 9">
    <name type="scientific">Candidatus Methylumidiphilus alinenensis</name>
    <dbReference type="NCBI Taxonomy" id="2202197"/>
    <lineage>
        <taxon>Bacteria</taxon>
        <taxon>Pseudomonadati</taxon>
        <taxon>Pseudomonadota</taxon>
        <taxon>Gammaproteobacteria</taxon>
        <taxon>Methylococcales</taxon>
        <taxon>Candidatus Methylumidiphilus</taxon>
    </lineage>
</organism>
<comment type="caution">
    <text evidence="8">The sequence shown here is derived from an EMBL/GenBank/DDBJ whole genome shotgun (WGS) entry which is preliminary data.</text>
</comment>
<accession>A0A2W4QHR3</accession>
<evidence type="ECO:0000256" key="5">
    <source>
        <dbReference type="PROSITE-ProRule" id="PRU01248"/>
    </source>
</evidence>